<keyword evidence="4" id="KW-0853">WD repeat</keyword>
<gene>
    <name evidence="7" type="ORF">CHILSU_LOCUS6924</name>
</gene>
<dbReference type="PANTHER" id="PTHR44267">
    <property type="entry name" value="WD REPEAT-CONTAINING PROTEIN 43"/>
    <property type="match status" value="1"/>
</dbReference>
<evidence type="ECO:0000313" key="7">
    <source>
        <dbReference type="EMBL" id="CAH2987313.1"/>
    </source>
</evidence>
<evidence type="ECO:0000256" key="4">
    <source>
        <dbReference type="PROSITE-ProRule" id="PRU00221"/>
    </source>
</evidence>
<dbReference type="InterPro" id="IPR052414">
    <property type="entry name" value="U3_snoRNA-assoc_WDR"/>
</dbReference>
<proteinExistence type="inferred from homology"/>
<keyword evidence="8" id="KW-1185">Reference proteome</keyword>
<dbReference type="InterPro" id="IPR001680">
    <property type="entry name" value="WD40_rpt"/>
</dbReference>
<evidence type="ECO:0000313" key="8">
    <source>
        <dbReference type="Proteomes" id="UP001153292"/>
    </source>
</evidence>
<comment type="similarity">
    <text evidence="3">Belongs to the UTP5 family.</text>
</comment>
<organism evidence="7 8">
    <name type="scientific">Chilo suppressalis</name>
    <name type="common">Asiatic rice borer moth</name>
    <dbReference type="NCBI Taxonomy" id="168631"/>
    <lineage>
        <taxon>Eukaryota</taxon>
        <taxon>Metazoa</taxon>
        <taxon>Ecdysozoa</taxon>
        <taxon>Arthropoda</taxon>
        <taxon>Hexapoda</taxon>
        <taxon>Insecta</taxon>
        <taxon>Pterygota</taxon>
        <taxon>Neoptera</taxon>
        <taxon>Endopterygota</taxon>
        <taxon>Lepidoptera</taxon>
        <taxon>Glossata</taxon>
        <taxon>Ditrysia</taxon>
        <taxon>Pyraloidea</taxon>
        <taxon>Crambidae</taxon>
        <taxon>Crambinae</taxon>
        <taxon>Chilo</taxon>
    </lineage>
</organism>
<dbReference type="InterPro" id="IPR036322">
    <property type="entry name" value="WD40_repeat_dom_sf"/>
</dbReference>
<feature type="region of interest" description="Disordered" evidence="5">
    <location>
        <begin position="586"/>
        <end position="626"/>
    </location>
</feature>
<feature type="repeat" description="WD" evidence="4">
    <location>
        <begin position="1"/>
        <end position="35"/>
    </location>
</feature>
<comment type="subcellular location">
    <subcellularLocation>
        <location evidence="1">Nucleus</location>
    </subcellularLocation>
</comment>
<feature type="domain" description="Small-subunit processome Utp12" evidence="6">
    <location>
        <begin position="462"/>
        <end position="565"/>
    </location>
</feature>
<evidence type="ECO:0000256" key="2">
    <source>
        <dbReference type="ARBA" id="ARBA00023242"/>
    </source>
</evidence>
<evidence type="ECO:0000256" key="3">
    <source>
        <dbReference type="ARBA" id="ARBA00038335"/>
    </source>
</evidence>
<evidence type="ECO:0000256" key="5">
    <source>
        <dbReference type="SAM" id="MobiDB-lite"/>
    </source>
</evidence>
<dbReference type="InterPro" id="IPR007148">
    <property type="entry name" value="SSU_processome_Utp12"/>
</dbReference>
<dbReference type="EMBL" id="OU963918">
    <property type="protein sequence ID" value="CAH2987313.1"/>
    <property type="molecule type" value="Genomic_DNA"/>
</dbReference>
<dbReference type="Proteomes" id="UP001153292">
    <property type="component" value="Chromosome 25"/>
</dbReference>
<dbReference type="Gene3D" id="2.130.10.10">
    <property type="entry name" value="YVTN repeat-like/Quinoprotein amine dehydrogenase"/>
    <property type="match status" value="1"/>
</dbReference>
<sequence length="626" mass="69355">MAVSAFSEDGKYYSIISKDGRLKIWDTETNVLKQEYTPDLHLTSPPSCLQWIIVSSSAGSPQKGGKRKQSFSEQETQCIVLGTTSGKILLYSVTQAKVENVISDSKQSNRNITTLDWHRRYGLYSCSKSGQAIEWDLQSGKVRNKYNVTIDNGKQGSVSAIKIVPHKQNSSAKFLVTASWQVCLWQLQDGSASIVKKLGHNTSSGALLSVVNHNNETWLLEGSLNERLLSFWDITVTADYIPQVNGDDSTPSKRQRKKSITLSPSTPAYSFVLEDAPRFIDVRLRQENDGNVLNLAAATRSGVVHFYTHMLSGTSTKPVKPSVTVQVSSAEAVPLPLQCCRLHDSSILLGYSMGPGMLFEKLNPDLTSKTQVLIRGESKSAKKKNKQTNNDVNKVRADVTNDVNYVEPMGGVARKRTAPGEKLEIPMEARLENLSLDPRSRSKSAVYQNLTKLLIQGLHSKDKNLILTVLQKNDASVANQTVSALPTNYVPLLLEQLADMAARKTSQCASVCTWLTATLRCHSALLLATTGTKFTHYLTHLLALFTQRRSHLCQLLNLSGRLELTISQRTATHEEQVDQEALIEYKDTSDEEMELEQYQSASEHSWSDKDEDSDDQPVSEDDSGGE</sequence>
<protein>
    <recommendedName>
        <fullName evidence="6">Small-subunit processome Utp12 domain-containing protein</fullName>
    </recommendedName>
</protein>
<evidence type="ECO:0000256" key="1">
    <source>
        <dbReference type="ARBA" id="ARBA00004123"/>
    </source>
</evidence>
<evidence type="ECO:0000259" key="6">
    <source>
        <dbReference type="Pfam" id="PF04003"/>
    </source>
</evidence>
<name>A0ABN8L9K1_CHISP</name>
<dbReference type="PROSITE" id="PS50082">
    <property type="entry name" value="WD_REPEATS_2"/>
    <property type="match status" value="1"/>
</dbReference>
<keyword evidence="2" id="KW-0539">Nucleus</keyword>
<dbReference type="PANTHER" id="PTHR44267:SF1">
    <property type="entry name" value="WD REPEAT-CONTAINING PROTEIN 43"/>
    <property type="match status" value="1"/>
</dbReference>
<dbReference type="InterPro" id="IPR015943">
    <property type="entry name" value="WD40/YVTN_repeat-like_dom_sf"/>
</dbReference>
<accession>A0ABN8L9K1</accession>
<feature type="compositionally biased region" description="Acidic residues" evidence="5">
    <location>
        <begin position="609"/>
        <end position="626"/>
    </location>
</feature>
<dbReference type="Pfam" id="PF04003">
    <property type="entry name" value="Utp12"/>
    <property type="match status" value="1"/>
</dbReference>
<reference evidence="7" key="1">
    <citation type="submission" date="2021-12" db="EMBL/GenBank/DDBJ databases">
        <authorList>
            <person name="King R."/>
        </authorList>
    </citation>
    <scope>NUCLEOTIDE SEQUENCE</scope>
</reference>
<dbReference type="SUPFAM" id="SSF50978">
    <property type="entry name" value="WD40 repeat-like"/>
    <property type="match status" value="1"/>
</dbReference>